<evidence type="ECO:0000259" key="5">
    <source>
        <dbReference type="PROSITE" id="PS50931"/>
    </source>
</evidence>
<dbReference type="RefSeq" id="WP_009211020.1">
    <property type="nucleotide sequence ID" value="NZ_BBWP01000004.1"/>
</dbReference>
<protein>
    <submittedName>
        <fullName evidence="6">Putative transcriptional regulator, LysR family</fullName>
    </submittedName>
</protein>
<keyword evidence="2" id="KW-0805">Transcription regulation</keyword>
<evidence type="ECO:0000256" key="2">
    <source>
        <dbReference type="ARBA" id="ARBA00023015"/>
    </source>
</evidence>
<dbReference type="AlphaFoldDB" id="Q1YFH4"/>
<comment type="caution">
    <text evidence="6">The sequence shown here is derived from an EMBL/GenBank/DDBJ whole genome shotgun (WGS) entry which is preliminary data.</text>
</comment>
<dbReference type="Pfam" id="PF03466">
    <property type="entry name" value="LysR_substrate"/>
    <property type="match status" value="1"/>
</dbReference>
<evidence type="ECO:0000256" key="3">
    <source>
        <dbReference type="ARBA" id="ARBA00023125"/>
    </source>
</evidence>
<dbReference type="GO" id="GO:0003700">
    <property type="term" value="F:DNA-binding transcription factor activity"/>
    <property type="evidence" value="ECO:0007669"/>
    <property type="project" value="InterPro"/>
</dbReference>
<keyword evidence="4" id="KW-0804">Transcription</keyword>
<gene>
    <name evidence="6" type="ORF">SI859A1_03207</name>
</gene>
<dbReference type="HOGENOM" id="CLU_039613_1_4_5"/>
<reference evidence="6 7" key="1">
    <citation type="journal article" date="2008" name="Appl. Environ. Microbiol.">
        <title>Genomic insights into Mn(II) oxidation by the marine alphaproteobacterium Aurantimonas sp. strain SI85-9A1.</title>
        <authorList>
            <person name="Dick G.J."/>
            <person name="Podell S."/>
            <person name="Johnson H.A."/>
            <person name="Rivera-Espinoza Y."/>
            <person name="Bernier-Latmani R."/>
            <person name="McCarthy J.K."/>
            <person name="Torpey J.W."/>
            <person name="Clement B.G."/>
            <person name="Gaasterland T."/>
            <person name="Tebo B.M."/>
        </authorList>
    </citation>
    <scope>NUCLEOTIDE SEQUENCE [LARGE SCALE GENOMIC DNA]</scope>
    <source>
        <strain evidence="6 7">SI85-9A1</strain>
    </source>
</reference>
<dbReference type="PRINTS" id="PR00039">
    <property type="entry name" value="HTHLYSR"/>
</dbReference>
<evidence type="ECO:0000256" key="1">
    <source>
        <dbReference type="ARBA" id="ARBA00009437"/>
    </source>
</evidence>
<dbReference type="EMBL" id="AAPJ01000006">
    <property type="protein sequence ID" value="EAS48999.1"/>
    <property type="molecule type" value="Genomic_DNA"/>
</dbReference>
<dbReference type="BioCyc" id="AURANTIMONAS:SI859A1_03207-MONOMER"/>
<proteinExistence type="inferred from homology"/>
<comment type="similarity">
    <text evidence="1">Belongs to the LysR transcriptional regulatory family.</text>
</comment>
<dbReference type="InterPro" id="IPR050176">
    <property type="entry name" value="LTTR"/>
</dbReference>
<sequence length="297" mass="32299">MLTPTLPNLDMDLARTMVAIADTGNFSRAAERVHRSASAISLQVKKLEDMVGRDLFRRDARSVALTADGEIFLGYARRLLKLNDEAFSRFLSPCCEGSVRLGVPNDNGVVAMPEILRRFARTHPKVEVEVRLDRTEELRRRCWSGELDLAIYSHDERLDGPDYIHSEPLVWVGARGGLAVAETPLPLALADAGCAWRGMALAALDVRDIDYRVAYTSEFCTGQLAAVAADLAIAPLPISVVSDDIVQLGAERGLPPLGNYRMTLARRDGAGPVADALAAHVTASFCAIAERGTRLFA</sequence>
<dbReference type="InterPro" id="IPR036388">
    <property type="entry name" value="WH-like_DNA-bd_sf"/>
</dbReference>
<dbReference type="Gene3D" id="3.40.190.10">
    <property type="entry name" value="Periplasmic binding protein-like II"/>
    <property type="match status" value="2"/>
</dbReference>
<organism evidence="6 7">
    <name type="scientific">Aurantimonas manganoxydans (strain ATCC BAA-1229 / DSM 21871 / SI85-9A1)</name>
    <dbReference type="NCBI Taxonomy" id="287752"/>
    <lineage>
        <taxon>Bacteria</taxon>
        <taxon>Pseudomonadati</taxon>
        <taxon>Pseudomonadota</taxon>
        <taxon>Alphaproteobacteria</taxon>
        <taxon>Hyphomicrobiales</taxon>
        <taxon>Aurantimonadaceae</taxon>
        <taxon>Aurantimonas</taxon>
    </lineage>
</organism>
<dbReference type="PROSITE" id="PS50931">
    <property type="entry name" value="HTH_LYSR"/>
    <property type="match status" value="1"/>
</dbReference>
<dbReference type="FunFam" id="1.10.10.10:FF:000001">
    <property type="entry name" value="LysR family transcriptional regulator"/>
    <property type="match status" value="1"/>
</dbReference>
<dbReference type="Pfam" id="PF00126">
    <property type="entry name" value="HTH_1"/>
    <property type="match status" value="1"/>
</dbReference>
<evidence type="ECO:0000313" key="7">
    <source>
        <dbReference type="Proteomes" id="UP000000321"/>
    </source>
</evidence>
<dbReference type="InterPro" id="IPR036390">
    <property type="entry name" value="WH_DNA-bd_sf"/>
</dbReference>
<dbReference type="Gene3D" id="1.10.10.10">
    <property type="entry name" value="Winged helix-like DNA-binding domain superfamily/Winged helix DNA-binding domain"/>
    <property type="match status" value="1"/>
</dbReference>
<dbReference type="PANTHER" id="PTHR30579:SF7">
    <property type="entry name" value="HTH-TYPE TRANSCRIPTIONAL REGULATOR LRHA-RELATED"/>
    <property type="match status" value="1"/>
</dbReference>
<evidence type="ECO:0000313" key="6">
    <source>
        <dbReference type="EMBL" id="EAS48999.1"/>
    </source>
</evidence>
<keyword evidence="7" id="KW-1185">Reference proteome</keyword>
<accession>Q1YFH4</accession>
<dbReference type="SUPFAM" id="SSF46785">
    <property type="entry name" value="Winged helix' DNA-binding domain"/>
    <property type="match status" value="1"/>
</dbReference>
<feature type="domain" description="HTH lysR-type" evidence="5">
    <location>
        <begin position="9"/>
        <end position="66"/>
    </location>
</feature>
<dbReference type="InterPro" id="IPR005119">
    <property type="entry name" value="LysR_subst-bd"/>
</dbReference>
<dbReference type="InterPro" id="IPR000847">
    <property type="entry name" value="LysR_HTH_N"/>
</dbReference>
<dbReference type="GO" id="GO:0003677">
    <property type="term" value="F:DNA binding"/>
    <property type="evidence" value="ECO:0007669"/>
    <property type="project" value="UniProtKB-KW"/>
</dbReference>
<evidence type="ECO:0000256" key="4">
    <source>
        <dbReference type="ARBA" id="ARBA00023163"/>
    </source>
</evidence>
<keyword evidence="3" id="KW-0238">DNA-binding</keyword>
<dbReference type="PANTHER" id="PTHR30579">
    <property type="entry name" value="TRANSCRIPTIONAL REGULATOR"/>
    <property type="match status" value="1"/>
</dbReference>
<dbReference type="SUPFAM" id="SSF53850">
    <property type="entry name" value="Periplasmic binding protein-like II"/>
    <property type="match status" value="1"/>
</dbReference>
<name>Q1YFH4_AURMS</name>
<dbReference type="Proteomes" id="UP000000321">
    <property type="component" value="Unassembled WGS sequence"/>
</dbReference>